<evidence type="ECO:0000313" key="1">
    <source>
        <dbReference type="EMBL" id="JAH97984.1"/>
    </source>
</evidence>
<sequence>MSLKELLNTAGMRPALCFNKHHNCVAGKLEAMFSLGPFQNDDSGTDAPYTLGIISPSAVIHTDCRVRSASGERLVRDGLRMPSFIHSVFSVLQ</sequence>
<organism evidence="1">
    <name type="scientific">Anguilla anguilla</name>
    <name type="common">European freshwater eel</name>
    <name type="synonym">Muraena anguilla</name>
    <dbReference type="NCBI Taxonomy" id="7936"/>
    <lineage>
        <taxon>Eukaryota</taxon>
        <taxon>Metazoa</taxon>
        <taxon>Chordata</taxon>
        <taxon>Craniata</taxon>
        <taxon>Vertebrata</taxon>
        <taxon>Euteleostomi</taxon>
        <taxon>Actinopterygii</taxon>
        <taxon>Neopterygii</taxon>
        <taxon>Teleostei</taxon>
        <taxon>Anguilliformes</taxon>
        <taxon>Anguillidae</taxon>
        <taxon>Anguilla</taxon>
    </lineage>
</organism>
<reference evidence="1" key="2">
    <citation type="journal article" date="2015" name="Fish Shellfish Immunol.">
        <title>Early steps in the European eel (Anguilla anguilla)-Vibrio vulnificus interaction in the gills: Role of the RtxA13 toxin.</title>
        <authorList>
            <person name="Callol A."/>
            <person name="Pajuelo D."/>
            <person name="Ebbesson L."/>
            <person name="Teles M."/>
            <person name="MacKenzie S."/>
            <person name="Amaro C."/>
        </authorList>
    </citation>
    <scope>NUCLEOTIDE SEQUENCE</scope>
</reference>
<protein>
    <submittedName>
        <fullName evidence="1">Uncharacterized protein</fullName>
    </submittedName>
</protein>
<dbReference type="AlphaFoldDB" id="A0A0E9X5V2"/>
<dbReference type="EMBL" id="GBXM01010593">
    <property type="protein sequence ID" value="JAH97984.1"/>
    <property type="molecule type" value="Transcribed_RNA"/>
</dbReference>
<name>A0A0E9X5V2_ANGAN</name>
<proteinExistence type="predicted"/>
<reference evidence="1" key="1">
    <citation type="submission" date="2014-11" db="EMBL/GenBank/DDBJ databases">
        <authorList>
            <person name="Amaro Gonzalez C."/>
        </authorList>
    </citation>
    <scope>NUCLEOTIDE SEQUENCE</scope>
</reference>
<accession>A0A0E9X5V2</accession>